<evidence type="ECO:0000313" key="2">
    <source>
        <dbReference type="Proteomes" id="UP000419144"/>
    </source>
</evidence>
<keyword evidence="2" id="KW-1185">Reference proteome</keyword>
<proteinExistence type="predicted"/>
<accession>A0A640KR47</accession>
<sequence>MRRSCVPRSLRRTTLLFCFQVSNSVSDENAKWENKKKEAAEKGFARRDGIDDRILMSHLFETPESISNGVTVANLPPKHRETTDFDAYQLSTSDFTSLVTPHGAERKSGLGAGFGVKEDKRLSFLRPRQPLQPYAGSTSIVPKFDENGLPIDETLTPQQVMQKRREYMKSYEGTNMSSREHFLLVDLDFQKDAMLFGNTREEFERNVTKLKNVIIAYNKWEWTDNFYYYTTVLLKLLTVWVLMECLQQFYELRLFASHYEDFVEAIEAEMAALDLKRKHDLADAAEELRRHKPDFRSVREAIARRREHIADVDTRTAEDALRKKETELEEKMRPSSGGLSDLVWEALRVNKGSASTKTEPVAKLSVIDIKNPSASHPMDTTFEERHNEQLRKADEEREMRRLAELSRSTAHGITWSHIWNRICSMFSGERRLHHEGVMHHSYAMAPTSIPSIRALRRILLPRSEDVVQIVREEMIAYKQEKERHYVHPL</sequence>
<gene>
    <name evidence="1" type="ORF">LtaPh_3334100</name>
</gene>
<dbReference type="Proteomes" id="UP000419144">
    <property type="component" value="Unassembled WGS sequence"/>
</dbReference>
<name>A0A640KR47_LEITA</name>
<evidence type="ECO:0000313" key="1">
    <source>
        <dbReference type="EMBL" id="GET92073.1"/>
    </source>
</evidence>
<comment type="caution">
    <text evidence="1">The sequence shown here is derived from an EMBL/GenBank/DDBJ whole genome shotgun (WGS) entry which is preliminary data.</text>
</comment>
<dbReference type="OrthoDB" id="271479at2759"/>
<dbReference type="EMBL" id="BLBS01000053">
    <property type="protein sequence ID" value="GET92073.1"/>
    <property type="molecule type" value="Genomic_DNA"/>
</dbReference>
<dbReference type="VEuPathDB" id="TriTrypDB:LtaPh_3334100"/>
<reference evidence="1" key="1">
    <citation type="submission" date="2019-11" db="EMBL/GenBank/DDBJ databases">
        <title>Leishmania tarentolae CDS.</title>
        <authorList>
            <person name="Goto Y."/>
            <person name="Yamagishi J."/>
        </authorList>
    </citation>
    <scope>NUCLEOTIDE SEQUENCE [LARGE SCALE GENOMIC DNA]</scope>
    <source>
        <strain evidence="1">Parrot Tar II</strain>
    </source>
</reference>
<protein>
    <submittedName>
        <fullName evidence="1">Uncharacterized protein</fullName>
    </submittedName>
</protein>
<organism evidence="1 2">
    <name type="scientific">Leishmania tarentolae</name>
    <name type="common">Sauroleishmania tarentolae</name>
    <dbReference type="NCBI Taxonomy" id="5689"/>
    <lineage>
        <taxon>Eukaryota</taxon>
        <taxon>Discoba</taxon>
        <taxon>Euglenozoa</taxon>
        <taxon>Kinetoplastea</taxon>
        <taxon>Metakinetoplastina</taxon>
        <taxon>Trypanosomatida</taxon>
        <taxon>Trypanosomatidae</taxon>
        <taxon>Leishmaniinae</taxon>
        <taxon>Leishmania</taxon>
        <taxon>lizard Leishmania</taxon>
    </lineage>
</organism>
<dbReference type="AlphaFoldDB" id="A0A640KR47"/>